<name>A0A7W5H7L8_9BACT</name>
<keyword evidence="1" id="KW-0732">Signal</keyword>
<dbReference type="InterPro" id="IPR010496">
    <property type="entry name" value="AL/BT2_dom"/>
</dbReference>
<accession>A0A7W5H7L8</accession>
<reference evidence="3 4" key="1">
    <citation type="submission" date="2020-08" db="EMBL/GenBank/DDBJ databases">
        <title>Genomic Encyclopedia of Type Strains, Phase III (KMG-III): the genomes of soil and plant-associated and newly described type strains.</title>
        <authorList>
            <person name="Whitman W."/>
        </authorList>
    </citation>
    <scope>NUCLEOTIDE SEQUENCE [LARGE SCALE GENOMIC DNA]</scope>
    <source>
        <strain evidence="3 4">CECT 8075</strain>
    </source>
</reference>
<feature type="chain" id="PRO_5031213621" description="3-keto-alpha-glucoside-1,2-lyase/3-keto-2-hydroxy-glucal hydratase domain-containing protein" evidence="1">
    <location>
        <begin position="23"/>
        <end position="267"/>
    </location>
</feature>
<proteinExistence type="predicted"/>
<dbReference type="Proteomes" id="UP000536179">
    <property type="component" value="Unassembled WGS sequence"/>
</dbReference>
<dbReference type="Gene3D" id="2.60.120.560">
    <property type="entry name" value="Exo-inulinase, domain 1"/>
    <property type="match status" value="1"/>
</dbReference>
<comment type="caution">
    <text evidence="3">The sequence shown here is derived from an EMBL/GenBank/DDBJ whole genome shotgun (WGS) entry which is preliminary data.</text>
</comment>
<feature type="domain" description="3-keto-alpha-glucoside-1,2-lyase/3-keto-2-hydroxy-glucal hydratase" evidence="2">
    <location>
        <begin position="66"/>
        <end position="253"/>
    </location>
</feature>
<protein>
    <recommendedName>
        <fullName evidence="2">3-keto-alpha-glucoside-1,2-lyase/3-keto-2-hydroxy-glucal hydratase domain-containing protein</fullName>
    </recommendedName>
</protein>
<evidence type="ECO:0000256" key="1">
    <source>
        <dbReference type="SAM" id="SignalP"/>
    </source>
</evidence>
<dbReference type="GO" id="GO:0016787">
    <property type="term" value="F:hydrolase activity"/>
    <property type="evidence" value="ECO:0007669"/>
    <property type="project" value="InterPro"/>
</dbReference>
<dbReference type="RefSeq" id="WP_246420373.1">
    <property type="nucleotide sequence ID" value="NZ_JACHXU010000016.1"/>
</dbReference>
<dbReference type="Pfam" id="PF06439">
    <property type="entry name" value="3keto-disac_hyd"/>
    <property type="match status" value="1"/>
</dbReference>
<evidence type="ECO:0000313" key="4">
    <source>
        <dbReference type="Proteomes" id="UP000536179"/>
    </source>
</evidence>
<gene>
    <name evidence="3" type="ORF">FHS27_004383</name>
</gene>
<evidence type="ECO:0000259" key="2">
    <source>
        <dbReference type="Pfam" id="PF06439"/>
    </source>
</evidence>
<keyword evidence="4" id="KW-1185">Reference proteome</keyword>
<evidence type="ECO:0000313" key="3">
    <source>
        <dbReference type="EMBL" id="MBB3208554.1"/>
    </source>
</evidence>
<dbReference type="AlphaFoldDB" id="A0A7W5H7L8"/>
<sequence>MSFTKLHSLAFAILIVSSGASMNVVTANEVDPKQKAWYEKYKSQENIPQPEEMVLNTDPEPALEEGFEDMFNGTDLSGWTPRGGTCSFEAVDGEIVGTCVPGSKSTYLSTDNNDYTDFIFTCEMKWEVDGNSGVMFRAKSKPGAKGETVYGPQAEMEGITGDRYWSGGIYGQSCGGYFYPLWLKEHEAARQALDRSGWNRLTIRAKGNVVQTWINGVPAAHWVDNGTYPSGFFSLQVHQGRKGKVRFKNVRVKELTAQDADAEKTGE</sequence>
<feature type="signal peptide" evidence="1">
    <location>
        <begin position="1"/>
        <end position="22"/>
    </location>
</feature>
<organism evidence="3 4">
    <name type="scientific">Aporhodopirellula rubra</name>
    <dbReference type="NCBI Taxonomy" id="980271"/>
    <lineage>
        <taxon>Bacteria</taxon>
        <taxon>Pseudomonadati</taxon>
        <taxon>Planctomycetota</taxon>
        <taxon>Planctomycetia</taxon>
        <taxon>Pirellulales</taxon>
        <taxon>Pirellulaceae</taxon>
        <taxon>Aporhodopirellula</taxon>
    </lineage>
</organism>
<dbReference type="EMBL" id="JACHXU010000016">
    <property type="protein sequence ID" value="MBB3208554.1"/>
    <property type="molecule type" value="Genomic_DNA"/>
</dbReference>